<evidence type="ECO:0000256" key="1">
    <source>
        <dbReference type="ARBA" id="ARBA00001946"/>
    </source>
</evidence>
<evidence type="ECO:0000256" key="3">
    <source>
        <dbReference type="ARBA" id="ARBA00022723"/>
    </source>
</evidence>
<dbReference type="InterPro" id="IPR015797">
    <property type="entry name" value="NUDIX_hydrolase-like_dom_sf"/>
</dbReference>
<evidence type="ECO:0000313" key="9">
    <source>
        <dbReference type="Proteomes" id="UP000623681"/>
    </source>
</evidence>
<keyword evidence="3" id="KW-0479">Metal-binding</keyword>
<dbReference type="EC" id="3.6.1.22" evidence="2"/>
<keyword evidence="9" id="KW-1185">Reference proteome</keyword>
<protein>
    <recommendedName>
        <fullName evidence="2">NAD(+) diphosphatase</fullName>
        <ecNumber evidence="2">3.6.1.22</ecNumber>
    </recommendedName>
</protein>
<gene>
    <name evidence="8" type="primary">nudC</name>
    <name evidence="8" type="ORF">JK634_05390</name>
</gene>
<dbReference type="Pfam" id="PF09297">
    <property type="entry name" value="Zn_ribbon_NUD"/>
    <property type="match status" value="1"/>
</dbReference>
<organism evidence="8 9">
    <name type="scientific">Clostridium paridis</name>
    <dbReference type="NCBI Taxonomy" id="2803863"/>
    <lineage>
        <taxon>Bacteria</taxon>
        <taxon>Bacillati</taxon>
        <taxon>Bacillota</taxon>
        <taxon>Clostridia</taxon>
        <taxon>Eubacteriales</taxon>
        <taxon>Clostridiaceae</taxon>
        <taxon>Clostridium</taxon>
    </lineage>
</organism>
<dbReference type="InterPro" id="IPR015376">
    <property type="entry name" value="Znr_NADH_PPase"/>
</dbReference>
<evidence type="ECO:0000256" key="2">
    <source>
        <dbReference type="ARBA" id="ARBA00012381"/>
    </source>
</evidence>
<evidence type="ECO:0000313" key="8">
    <source>
        <dbReference type="EMBL" id="MBL4931230.1"/>
    </source>
</evidence>
<keyword evidence="5" id="KW-0460">Magnesium</keyword>
<evidence type="ECO:0000256" key="4">
    <source>
        <dbReference type="ARBA" id="ARBA00022801"/>
    </source>
</evidence>
<sequence>MDLWFVFNDDKVLTYKENEEVHIPTYDKIDFLDIKEEYYIGSLKGTECYACEISEDKIYNKPYFEFIDIRSLGIILGERFFLLLGRGKQIINWDKNNRFCGKCGSEIHKLDNERAKKCDACGTTYYPQLSPAIIVSVIKGEEILLAHNLNFKEGLFSVIAGFVEAGETFEESVKREVMEEVGIKVNNIKYFGNQPWPFPNSVMIGFTAEYESGEIKVDGTEIGEAKWFKKDKLPDIPNNLSIARKLIDEFLRS</sequence>
<keyword evidence="4 8" id="KW-0378">Hydrolase</keyword>
<dbReference type="Pfam" id="PF00293">
    <property type="entry name" value="NUDIX"/>
    <property type="match status" value="1"/>
</dbReference>
<evidence type="ECO:0000256" key="5">
    <source>
        <dbReference type="ARBA" id="ARBA00022842"/>
    </source>
</evidence>
<dbReference type="GO" id="GO:0046872">
    <property type="term" value="F:metal ion binding"/>
    <property type="evidence" value="ECO:0007669"/>
    <property type="project" value="UniProtKB-KW"/>
</dbReference>
<dbReference type="Pfam" id="PF09296">
    <property type="entry name" value="NUDIX-like"/>
    <property type="match status" value="1"/>
</dbReference>
<dbReference type="InterPro" id="IPR049734">
    <property type="entry name" value="NudC-like_C"/>
</dbReference>
<proteinExistence type="predicted"/>
<dbReference type="NCBIfam" id="NF001299">
    <property type="entry name" value="PRK00241.1"/>
    <property type="match status" value="1"/>
</dbReference>
<dbReference type="CDD" id="cd03429">
    <property type="entry name" value="NUDIX_NADH_pyrophosphatase_Nudt13"/>
    <property type="match status" value="1"/>
</dbReference>
<evidence type="ECO:0000256" key="6">
    <source>
        <dbReference type="ARBA" id="ARBA00023027"/>
    </source>
</evidence>
<feature type="domain" description="Nudix hydrolase" evidence="7">
    <location>
        <begin position="128"/>
        <end position="250"/>
    </location>
</feature>
<dbReference type="PANTHER" id="PTHR11383:SF3">
    <property type="entry name" value="NAD(P)H PYROPHOSPHATASE NUDT13, MITOCHONDRIAL"/>
    <property type="match status" value="1"/>
</dbReference>
<comment type="caution">
    <text evidence="8">The sequence shown here is derived from an EMBL/GenBank/DDBJ whole genome shotgun (WGS) entry which is preliminary data.</text>
</comment>
<dbReference type="PANTHER" id="PTHR11383">
    <property type="entry name" value="NUCLEOSIDE DIPHOSPHATE-LINKED MOIETY X MOTIF 13"/>
    <property type="match status" value="1"/>
</dbReference>
<evidence type="ECO:0000259" key="7">
    <source>
        <dbReference type="PROSITE" id="PS51462"/>
    </source>
</evidence>
<dbReference type="InterPro" id="IPR015375">
    <property type="entry name" value="NADH_PPase-like_N"/>
</dbReference>
<dbReference type="PROSITE" id="PS51462">
    <property type="entry name" value="NUDIX"/>
    <property type="match status" value="1"/>
</dbReference>
<dbReference type="GO" id="GO:0016787">
    <property type="term" value="F:hydrolase activity"/>
    <property type="evidence" value="ECO:0007669"/>
    <property type="project" value="UniProtKB-KW"/>
</dbReference>
<dbReference type="InterPro" id="IPR000086">
    <property type="entry name" value="NUDIX_hydrolase_dom"/>
</dbReference>
<dbReference type="Gene3D" id="3.90.79.10">
    <property type="entry name" value="Nucleoside Triphosphate Pyrophosphohydrolase"/>
    <property type="match status" value="1"/>
</dbReference>
<dbReference type="AlphaFoldDB" id="A0A937K4H9"/>
<reference evidence="8" key="1">
    <citation type="submission" date="2021-01" db="EMBL/GenBank/DDBJ databases">
        <title>Genome public.</title>
        <authorList>
            <person name="Liu C."/>
            <person name="Sun Q."/>
        </authorList>
    </citation>
    <scope>NUCLEOTIDE SEQUENCE</scope>
    <source>
        <strain evidence="8">YIM B02565</strain>
    </source>
</reference>
<dbReference type="SUPFAM" id="SSF55811">
    <property type="entry name" value="Nudix"/>
    <property type="match status" value="2"/>
</dbReference>
<dbReference type="EMBL" id="JAESWA010000017">
    <property type="protein sequence ID" value="MBL4931230.1"/>
    <property type="molecule type" value="Genomic_DNA"/>
</dbReference>
<dbReference type="Gene3D" id="3.90.79.20">
    <property type="match status" value="1"/>
</dbReference>
<dbReference type="Proteomes" id="UP000623681">
    <property type="component" value="Unassembled WGS sequence"/>
</dbReference>
<keyword evidence="6" id="KW-0520">NAD</keyword>
<name>A0A937K4H9_9CLOT</name>
<comment type="cofactor">
    <cofactor evidence="1">
        <name>Mg(2+)</name>
        <dbReference type="ChEBI" id="CHEBI:18420"/>
    </cofactor>
</comment>
<accession>A0A937K4H9</accession>